<dbReference type="InterPro" id="IPR036879">
    <property type="entry name" value="TF_MADSbox_sf"/>
</dbReference>
<feature type="domain" description="MADS-box" evidence="6">
    <location>
        <begin position="13"/>
        <end position="73"/>
    </location>
</feature>
<dbReference type="OrthoDB" id="1896642at2759"/>
<organism evidence="7 8">
    <name type="scientific">Artemisia annua</name>
    <name type="common">Sweet wormwood</name>
    <dbReference type="NCBI Taxonomy" id="35608"/>
    <lineage>
        <taxon>Eukaryota</taxon>
        <taxon>Viridiplantae</taxon>
        <taxon>Streptophyta</taxon>
        <taxon>Embryophyta</taxon>
        <taxon>Tracheophyta</taxon>
        <taxon>Spermatophyta</taxon>
        <taxon>Magnoliopsida</taxon>
        <taxon>eudicotyledons</taxon>
        <taxon>Gunneridae</taxon>
        <taxon>Pentapetalae</taxon>
        <taxon>asterids</taxon>
        <taxon>campanulids</taxon>
        <taxon>Asterales</taxon>
        <taxon>Asteraceae</taxon>
        <taxon>Asteroideae</taxon>
        <taxon>Anthemideae</taxon>
        <taxon>Artemisiinae</taxon>
        <taxon>Artemisia</taxon>
    </lineage>
</organism>
<evidence type="ECO:0000256" key="3">
    <source>
        <dbReference type="ARBA" id="ARBA00023125"/>
    </source>
</evidence>
<evidence type="ECO:0000256" key="5">
    <source>
        <dbReference type="ARBA" id="ARBA00023242"/>
    </source>
</evidence>
<keyword evidence="5" id="KW-0539">Nucleus</keyword>
<name>A0A2U1QEV5_ARTAN</name>
<dbReference type="Proteomes" id="UP000245207">
    <property type="component" value="Unassembled WGS sequence"/>
</dbReference>
<reference evidence="7 8" key="1">
    <citation type="journal article" date="2018" name="Mol. Plant">
        <title>The genome of Artemisia annua provides insight into the evolution of Asteraceae family and artemisinin biosynthesis.</title>
        <authorList>
            <person name="Shen Q."/>
            <person name="Zhang L."/>
            <person name="Liao Z."/>
            <person name="Wang S."/>
            <person name="Yan T."/>
            <person name="Shi P."/>
            <person name="Liu M."/>
            <person name="Fu X."/>
            <person name="Pan Q."/>
            <person name="Wang Y."/>
            <person name="Lv Z."/>
            <person name="Lu X."/>
            <person name="Zhang F."/>
            <person name="Jiang W."/>
            <person name="Ma Y."/>
            <person name="Chen M."/>
            <person name="Hao X."/>
            <person name="Li L."/>
            <person name="Tang Y."/>
            <person name="Lv G."/>
            <person name="Zhou Y."/>
            <person name="Sun X."/>
            <person name="Brodelius P.E."/>
            <person name="Rose J.K.C."/>
            <person name="Tang K."/>
        </authorList>
    </citation>
    <scope>NUCLEOTIDE SEQUENCE [LARGE SCALE GENOMIC DNA]</scope>
    <source>
        <strain evidence="8">cv. Huhao1</strain>
        <tissue evidence="7">Leaf</tissue>
    </source>
</reference>
<accession>A0A2U1QEV5</accession>
<dbReference type="SUPFAM" id="SSF55455">
    <property type="entry name" value="SRF-like"/>
    <property type="match status" value="1"/>
</dbReference>
<dbReference type="PROSITE" id="PS50066">
    <property type="entry name" value="MADS_BOX_2"/>
    <property type="match status" value="1"/>
</dbReference>
<dbReference type="PANTHER" id="PTHR11945">
    <property type="entry name" value="MADS BOX PROTEIN"/>
    <property type="match status" value="1"/>
</dbReference>
<dbReference type="PANTHER" id="PTHR11945:SF723">
    <property type="entry name" value="AGAMOUS-LIKE MADS-BOX PROTEIN AGL62"/>
    <property type="match status" value="1"/>
</dbReference>
<proteinExistence type="predicted"/>
<dbReference type="STRING" id="35608.A0A2U1QEV5"/>
<dbReference type="Pfam" id="PF00319">
    <property type="entry name" value="SRF-TF"/>
    <property type="match status" value="1"/>
</dbReference>
<dbReference type="SMART" id="SM00432">
    <property type="entry name" value="MADS"/>
    <property type="match status" value="1"/>
</dbReference>
<keyword evidence="8" id="KW-1185">Reference proteome</keyword>
<dbReference type="PRINTS" id="PR00404">
    <property type="entry name" value="MADSDOMAIN"/>
</dbReference>
<protein>
    <submittedName>
        <fullName evidence="7">Transcription factor, MADS-box</fullName>
    </submittedName>
</protein>
<comment type="subcellular location">
    <subcellularLocation>
        <location evidence="1">Nucleus</location>
    </subcellularLocation>
</comment>
<sequence>MVTVNNMNKKTSQGRKKIEIKKIEENNSRQVTFSKRRNRLFKKVVELCVLTGAKITIIVNSPGGRVFAFEKNVDVDVLETFMGHLKAFCVNWKHLVGQETYWKRLCAI</sequence>
<evidence type="ECO:0000259" key="6">
    <source>
        <dbReference type="PROSITE" id="PS50066"/>
    </source>
</evidence>
<keyword evidence="3" id="KW-0238">DNA-binding</keyword>
<dbReference type="GO" id="GO:0000978">
    <property type="term" value="F:RNA polymerase II cis-regulatory region sequence-specific DNA binding"/>
    <property type="evidence" value="ECO:0007669"/>
    <property type="project" value="TreeGrafter"/>
</dbReference>
<evidence type="ECO:0000256" key="1">
    <source>
        <dbReference type="ARBA" id="ARBA00004123"/>
    </source>
</evidence>
<dbReference type="EMBL" id="PKPP01000173">
    <property type="protein sequence ID" value="PWA96522.1"/>
    <property type="molecule type" value="Genomic_DNA"/>
</dbReference>
<keyword evidence="4" id="KW-0804">Transcription</keyword>
<evidence type="ECO:0000313" key="8">
    <source>
        <dbReference type="Proteomes" id="UP000245207"/>
    </source>
</evidence>
<dbReference type="AlphaFoldDB" id="A0A2U1QEV5"/>
<dbReference type="InterPro" id="IPR002100">
    <property type="entry name" value="TF_MADSbox"/>
</dbReference>
<evidence type="ECO:0000313" key="7">
    <source>
        <dbReference type="EMBL" id="PWA96522.1"/>
    </source>
</evidence>
<comment type="caution">
    <text evidence="7">The sequence shown here is derived from an EMBL/GenBank/DDBJ whole genome shotgun (WGS) entry which is preliminary data.</text>
</comment>
<dbReference type="GO" id="GO:0046983">
    <property type="term" value="F:protein dimerization activity"/>
    <property type="evidence" value="ECO:0007669"/>
    <property type="project" value="InterPro"/>
</dbReference>
<evidence type="ECO:0000256" key="2">
    <source>
        <dbReference type="ARBA" id="ARBA00023015"/>
    </source>
</evidence>
<dbReference type="GO" id="GO:0000981">
    <property type="term" value="F:DNA-binding transcription factor activity, RNA polymerase II-specific"/>
    <property type="evidence" value="ECO:0007669"/>
    <property type="project" value="TreeGrafter"/>
</dbReference>
<evidence type="ECO:0000256" key="4">
    <source>
        <dbReference type="ARBA" id="ARBA00023163"/>
    </source>
</evidence>
<gene>
    <name evidence="7" type="ORF">CTI12_AA027830</name>
</gene>
<dbReference type="Gene3D" id="3.40.1810.10">
    <property type="entry name" value="Transcription factor, MADS-box"/>
    <property type="match status" value="1"/>
</dbReference>
<keyword evidence="2" id="KW-0805">Transcription regulation</keyword>
<dbReference type="GO" id="GO:0005634">
    <property type="term" value="C:nucleus"/>
    <property type="evidence" value="ECO:0007669"/>
    <property type="project" value="UniProtKB-SubCell"/>
</dbReference>